<evidence type="ECO:0000313" key="1">
    <source>
        <dbReference type="EMBL" id="MBP0441351.1"/>
    </source>
</evidence>
<dbReference type="Proteomes" id="UP000666240">
    <property type="component" value="Unassembled WGS sequence"/>
</dbReference>
<organism evidence="1 2">
    <name type="scientific">Tianweitania sediminis</name>
    <dbReference type="NCBI Taxonomy" id="1502156"/>
    <lineage>
        <taxon>Bacteria</taxon>
        <taxon>Pseudomonadati</taxon>
        <taxon>Pseudomonadota</taxon>
        <taxon>Alphaproteobacteria</taxon>
        <taxon>Hyphomicrobiales</taxon>
        <taxon>Phyllobacteriaceae</taxon>
        <taxon>Tianweitania</taxon>
    </lineage>
</organism>
<dbReference type="AlphaFoldDB" id="A0A8J7RQL0"/>
<gene>
    <name evidence="1" type="ORF">J5Y06_22130</name>
</gene>
<sequence length="76" mass="8625">MLSIDGTVMFIHSKNRPAAPLNPAVASIAMELGNEEQVERLILAVETISAAIRDEKQGELRDRLQNPMEELRRRKR</sequence>
<evidence type="ECO:0000313" key="2">
    <source>
        <dbReference type="Proteomes" id="UP000666240"/>
    </source>
</evidence>
<name>A0A8J7RQL0_9HYPH</name>
<proteinExistence type="predicted"/>
<accession>A0A8J7RQL0</accession>
<protein>
    <submittedName>
        <fullName evidence="1">Uncharacterized protein</fullName>
    </submittedName>
</protein>
<reference evidence="1" key="1">
    <citation type="submission" date="2021-03" db="EMBL/GenBank/DDBJ databases">
        <title>Genome sequencing and assembly of Tianweitania sediminis.</title>
        <authorList>
            <person name="Chhetri G."/>
        </authorList>
    </citation>
    <scope>NUCLEOTIDE SEQUENCE</scope>
    <source>
        <strain evidence="1">Z8</strain>
    </source>
</reference>
<dbReference type="RefSeq" id="WP_209337377.1">
    <property type="nucleotide sequence ID" value="NZ_JAGIYY010000013.1"/>
</dbReference>
<keyword evidence="2" id="KW-1185">Reference proteome</keyword>
<comment type="caution">
    <text evidence="1">The sequence shown here is derived from an EMBL/GenBank/DDBJ whole genome shotgun (WGS) entry which is preliminary data.</text>
</comment>
<dbReference type="EMBL" id="JAGIYY010000013">
    <property type="protein sequence ID" value="MBP0441351.1"/>
    <property type="molecule type" value="Genomic_DNA"/>
</dbReference>